<proteinExistence type="predicted"/>
<evidence type="ECO:0000256" key="1">
    <source>
        <dbReference type="SAM" id="Coils"/>
    </source>
</evidence>
<evidence type="ECO:0000313" key="4">
    <source>
        <dbReference type="Proteomes" id="UP001162640"/>
    </source>
</evidence>
<dbReference type="Proteomes" id="UP001162640">
    <property type="component" value="Unassembled WGS sequence"/>
</dbReference>
<feature type="region of interest" description="Disordered" evidence="2">
    <location>
        <begin position="456"/>
        <end position="516"/>
    </location>
</feature>
<accession>A0A9W7EH22</accession>
<gene>
    <name evidence="3" type="ORF">TL16_g07491</name>
</gene>
<dbReference type="AlphaFoldDB" id="A0A9W7EH22"/>
<feature type="compositionally biased region" description="Basic and acidic residues" evidence="2">
    <location>
        <begin position="460"/>
        <end position="469"/>
    </location>
</feature>
<reference evidence="4" key="1">
    <citation type="journal article" date="2023" name="Commun. Biol.">
        <title>Genome analysis of Parmales, the sister group of diatoms, reveals the evolutionary specialization of diatoms from phago-mixotrophs to photoautotrophs.</title>
        <authorList>
            <person name="Ban H."/>
            <person name="Sato S."/>
            <person name="Yoshikawa S."/>
            <person name="Yamada K."/>
            <person name="Nakamura Y."/>
            <person name="Ichinomiya M."/>
            <person name="Sato N."/>
            <person name="Blanc-Mathieu R."/>
            <person name="Endo H."/>
            <person name="Kuwata A."/>
            <person name="Ogata H."/>
        </authorList>
    </citation>
    <scope>NUCLEOTIDE SEQUENCE [LARGE SCALE GENOMIC DNA]</scope>
</reference>
<evidence type="ECO:0000313" key="3">
    <source>
        <dbReference type="EMBL" id="GMH77675.1"/>
    </source>
</evidence>
<keyword evidence="1" id="KW-0175">Coiled coil</keyword>
<dbReference type="EMBL" id="BLQM01000237">
    <property type="protein sequence ID" value="GMH77675.1"/>
    <property type="molecule type" value="Genomic_DNA"/>
</dbReference>
<feature type="compositionally biased region" description="Acidic residues" evidence="2">
    <location>
        <begin position="470"/>
        <end position="509"/>
    </location>
</feature>
<name>A0A9W7EH22_9STRA</name>
<organism evidence="3 4">
    <name type="scientific">Triparma laevis f. inornata</name>
    <dbReference type="NCBI Taxonomy" id="1714386"/>
    <lineage>
        <taxon>Eukaryota</taxon>
        <taxon>Sar</taxon>
        <taxon>Stramenopiles</taxon>
        <taxon>Ochrophyta</taxon>
        <taxon>Bolidophyceae</taxon>
        <taxon>Parmales</taxon>
        <taxon>Triparmaceae</taxon>
        <taxon>Triparma</taxon>
    </lineage>
</organism>
<feature type="coiled-coil region" evidence="1">
    <location>
        <begin position="395"/>
        <end position="422"/>
    </location>
</feature>
<protein>
    <submittedName>
        <fullName evidence="3">Uncharacterized protein</fullName>
    </submittedName>
</protein>
<comment type="caution">
    <text evidence="3">The sequence shown here is derived from an EMBL/GenBank/DDBJ whole genome shotgun (WGS) entry which is preliminary data.</text>
</comment>
<evidence type="ECO:0000256" key="2">
    <source>
        <dbReference type="SAM" id="MobiDB-lite"/>
    </source>
</evidence>
<sequence length="516" mass="59777">MLLHSSQRLDVYHSKLFTDLLLSKGELNESETKEVIFMYLNSLHLKEDVLGLYNSLKGEGNLGYLNGRSRNLVLVNLLGRRGEGGREEFEEVYEGMKREGVEDMVTEGLYLKQKCLEGISSGSFTSVWSTFSNLQQKLSTLNATEPPPIYPNPPSELQTHTSEISQNSYLDLCEVLKRTRPKIEKKKYNRKKQRLEEIEGLSGVKNGKLIFVGEEEEGVRREREMLAQKIYDSMALVRFRYSQVGRLHMWDLMCLIQLLLTSEQYSSCITLFKTYVGKVRRGMAFSQKAIVASHAIDAGRRKGDARSMIEIVEVLKEHETKHGVVDEEKRRVVENLRGKYESDGGEVINPRYYMDAWGVALEGGDVRSLRRIYKGMEGNLRFSNGNNGKFVNPILGMMRETLEEMEERRREEREEERLEKRVWERKTEEYGEGGYGEMELDWTEEDDEDRELMKKIVGVRAEDEGKDGGGEEEEEDEEEDGVDWDEDFDDDEDFKGDFEEEGEEEEEEVQREKESL</sequence>